<accession>A0AA38FYT3</accession>
<protein>
    <submittedName>
        <fullName evidence="1">Uncharacterized protein</fullName>
    </submittedName>
</protein>
<dbReference type="Proteomes" id="UP000824469">
    <property type="component" value="Unassembled WGS sequence"/>
</dbReference>
<evidence type="ECO:0000313" key="2">
    <source>
        <dbReference type="Proteomes" id="UP000824469"/>
    </source>
</evidence>
<reference evidence="1 2" key="1">
    <citation type="journal article" date="2021" name="Nat. Plants">
        <title>The Taxus genome provides insights into paclitaxel biosynthesis.</title>
        <authorList>
            <person name="Xiong X."/>
            <person name="Gou J."/>
            <person name="Liao Q."/>
            <person name="Li Y."/>
            <person name="Zhou Q."/>
            <person name="Bi G."/>
            <person name="Li C."/>
            <person name="Du R."/>
            <person name="Wang X."/>
            <person name="Sun T."/>
            <person name="Guo L."/>
            <person name="Liang H."/>
            <person name="Lu P."/>
            <person name="Wu Y."/>
            <person name="Zhang Z."/>
            <person name="Ro D.K."/>
            <person name="Shang Y."/>
            <person name="Huang S."/>
            <person name="Yan J."/>
        </authorList>
    </citation>
    <scope>NUCLEOTIDE SEQUENCE [LARGE SCALE GENOMIC DNA]</scope>
    <source>
        <strain evidence="1">Ta-2019</strain>
    </source>
</reference>
<comment type="caution">
    <text evidence="1">The sequence shown here is derived from an EMBL/GenBank/DDBJ whole genome shotgun (WGS) entry which is preliminary data.</text>
</comment>
<evidence type="ECO:0000313" key="1">
    <source>
        <dbReference type="EMBL" id="KAH9312195.1"/>
    </source>
</evidence>
<feature type="non-terminal residue" evidence="1">
    <location>
        <position position="71"/>
    </location>
</feature>
<dbReference type="EMBL" id="JAHRHJ020000006">
    <property type="protein sequence ID" value="KAH9312195.1"/>
    <property type="molecule type" value="Genomic_DNA"/>
</dbReference>
<organism evidence="1 2">
    <name type="scientific">Taxus chinensis</name>
    <name type="common">Chinese yew</name>
    <name type="synonym">Taxus wallichiana var. chinensis</name>
    <dbReference type="NCBI Taxonomy" id="29808"/>
    <lineage>
        <taxon>Eukaryota</taxon>
        <taxon>Viridiplantae</taxon>
        <taxon>Streptophyta</taxon>
        <taxon>Embryophyta</taxon>
        <taxon>Tracheophyta</taxon>
        <taxon>Spermatophyta</taxon>
        <taxon>Pinopsida</taxon>
        <taxon>Pinidae</taxon>
        <taxon>Conifers II</taxon>
        <taxon>Cupressales</taxon>
        <taxon>Taxaceae</taxon>
        <taxon>Taxus</taxon>
    </lineage>
</organism>
<gene>
    <name evidence="1" type="ORF">KI387_027230</name>
</gene>
<proteinExistence type="predicted"/>
<feature type="non-terminal residue" evidence="1">
    <location>
        <position position="1"/>
    </location>
</feature>
<name>A0AA38FYT3_TAXCH</name>
<dbReference type="AlphaFoldDB" id="A0AA38FYT3"/>
<keyword evidence="2" id="KW-1185">Reference proteome</keyword>
<sequence>TSHVGNLSVANPLESEFPYINENLEDFTNVETEEEDGEREVREKDEILSQLEEIERLQAEADERAAAKATA</sequence>